<name>A0ABT7DIF3_9ACTN</name>
<gene>
    <name evidence="4" type="ORF">QNJ86_00655</name>
</gene>
<dbReference type="EMBL" id="JASJEU010000003">
    <property type="protein sequence ID" value="MDJ1649301.1"/>
    <property type="molecule type" value="Genomic_DNA"/>
</dbReference>
<comment type="caution">
    <text evidence="4">The sequence shown here is derived from an EMBL/GenBank/DDBJ whole genome shotgun (WGS) entry which is preliminary data.</text>
</comment>
<evidence type="ECO:0000256" key="2">
    <source>
        <dbReference type="SAM" id="Phobius"/>
    </source>
</evidence>
<reference evidence="4 5" key="1">
    <citation type="submission" date="2023-05" db="EMBL/GenBank/DDBJ databases">
        <title>Gordonibacter KGMB12511T sp. nov., isolated from faeces of healthy Korean.</title>
        <authorList>
            <person name="Kim H.S."/>
            <person name="Kim J.-S."/>
            <person name="Suh M.K."/>
            <person name="Eom M.K."/>
            <person name="Do H.E."/>
            <person name="Lee J.-S."/>
        </authorList>
    </citation>
    <scope>NUCLEOTIDE SEQUENCE [LARGE SCALE GENOMIC DNA]</scope>
    <source>
        <strain evidence="4 5">KGMB12511</strain>
    </source>
</reference>
<proteinExistence type="predicted"/>
<evidence type="ECO:0000256" key="1">
    <source>
        <dbReference type="SAM" id="MobiDB-lite"/>
    </source>
</evidence>
<feature type="region of interest" description="Disordered" evidence="1">
    <location>
        <begin position="81"/>
        <end position="103"/>
    </location>
</feature>
<keyword evidence="2" id="KW-0472">Membrane</keyword>
<evidence type="ECO:0000259" key="3">
    <source>
        <dbReference type="Pfam" id="PF13529"/>
    </source>
</evidence>
<keyword evidence="5" id="KW-1185">Reference proteome</keyword>
<evidence type="ECO:0000313" key="5">
    <source>
        <dbReference type="Proteomes" id="UP001232750"/>
    </source>
</evidence>
<dbReference type="Proteomes" id="UP001232750">
    <property type="component" value="Unassembled WGS sequence"/>
</dbReference>
<keyword evidence="2" id="KW-1133">Transmembrane helix</keyword>
<keyword evidence="2" id="KW-0812">Transmembrane</keyword>
<organism evidence="4 5">
    <name type="scientific">Gordonibacter faecis</name>
    <dbReference type="NCBI Taxonomy" id="3047475"/>
    <lineage>
        <taxon>Bacteria</taxon>
        <taxon>Bacillati</taxon>
        <taxon>Actinomycetota</taxon>
        <taxon>Coriobacteriia</taxon>
        <taxon>Eggerthellales</taxon>
        <taxon>Eggerthellaceae</taxon>
        <taxon>Gordonibacter</taxon>
    </lineage>
</organism>
<dbReference type="Gene3D" id="3.90.70.10">
    <property type="entry name" value="Cysteine proteinases"/>
    <property type="match status" value="1"/>
</dbReference>
<feature type="transmembrane region" description="Helical" evidence="2">
    <location>
        <begin position="52"/>
        <end position="75"/>
    </location>
</feature>
<accession>A0ABT7DIF3</accession>
<dbReference type="Pfam" id="PF13529">
    <property type="entry name" value="Peptidase_C39_2"/>
    <property type="match status" value="1"/>
</dbReference>
<dbReference type="RefSeq" id="WP_283830632.1">
    <property type="nucleotide sequence ID" value="NZ_JASJEU010000003.1"/>
</dbReference>
<feature type="domain" description="Peptidase C39-like" evidence="3">
    <location>
        <begin position="103"/>
        <end position="236"/>
    </location>
</feature>
<feature type="region of interest" description="Disordered" evidence="1">
    <location>
        <begin position="1"/>
        <end position="22"/>
    </location>
</feature>
<sequence length="263" mass="27983">MTYSNVYGHDEYNRAPHTRHANPRAAAYPAAARPRAATFQRHPGAASTRRRFGLGSALFALVLVVALAATAWFTLPSLAASSAPGAESDTPQSTPRENWRAGEVPKLYQRDATWANASYAEGSFGDTGCGPTCLTMVYVALTGHTDMTPADMGALSERLGCASADGTAWAFMTEGAAEKGLLAEELPADEASVRQALVSGSPVICSVGPGDFTSTGHFIVLTGVDERGRLIIRDPNSPERTAQAWDFDTVLRQCRNLWAYTAA</sequence>
<evidence type="ECO:0000313" key="4">
    <source>
        <dbReference type="EMBL" id="MDJ1649301.1"/>
    </source>
</evidence>
<dbReference type="InterPro" id="IPR039564">
    <property type="entry name" value="Peptidase_C39-like"/>
</dbReference>
<protein>
    <submittedName>
        <fullName evidence="4">C39 family peptidase</fullName>
    </submittedName>
</protein>